<gene>
    <name evidence="2" type="ORF">B0H16DRAFT_1762170</name>
</gene>
<name>A0AAD7I8V9_9AGAR</name>
<comment type="caution">
    <text evidence="2">The sequence shown here is derived from an EMBL/GenBank/DDBJ whole genome shotgun (WGS) entry which is preliminary data.</text>
</comment>
<dbReference type="Proteomes" id="UP001215598">
    <property type="component" value="Unassembled WGS sequence"/>
</dbReference>
<reference evidence="2" key="1">
    <citation type="submission" date="2023-03" db="EMBL/GenBank/DDBJ databases">
        <title>Massive genome expansion in bonnet fungi (Mycena s.s.) driven by repeated elements and novel gene families across ecological guilds.</title>
        <authorList>
            <consortium name="Lawrence Berkeley National Laboratory"/>
            <person name="Harder C.B."/>
            <person name="Miyauchi S."/>
            <person name="Viragh M."/>
            <person name="Kuo A."/>
            <person name="Thoen E."/>
            <person name="Andreopoulos B."/>
            <person name="Lu D."/>
            <person name="Skrede I."/>
            <person name="Drula E."/>
            <person name="Henrissat B."/>
            <person name="Morin E."/>
            <person name="Kohler A."/>
            <person name="Barry K."/>
            <person name="LaButti K."/>
            <person name="Morin E."/>
            <person name="Salamov A."/>
            <person name="Lipzen A."/>
            <person name="Mereny Z."/>
            <person name="Hegedus B."/>
            <person name="Baldrian P."/>
            <person name="Stursova M."/>
            <person name="Weitz H."/>
            <person name="Taylor A."/>
            <person name="Grigoriev I.V."/>
            <person name="Nagy L.G."/>
            <person name="Martin F."/>
            <person name="Kauserud H."/>
        </authorList>
    </citation>
    <scope>NUCLEOTIDE SEQUENCE</scope>
    <source>
        <strain evidence="2">CBHHK182m</strain>
    </source>
</reference>
<dbReference type="AlphaFoldDB" id="A0AAD7I8V9"/>
<evidence type="ECO:0000256" key="1">
    <source>
        <dbReference type="SAM" id="MobiDB-lite"/>
    </source>
</evidence>
<feature type="region of interest" description="Disordered" evidence="1">
    <location>
        <begin position="344"/>
        <end position="417"/>
    </location>
</feature>
<evidence type="ECO:0000313" key="2">
    <source>
        <dbReference type="EMBL" id="KAJ7737698.1"/>
    </source>
</evidence>
<feature type="compositionally biased region" description="Polar residues" evidence="1">
    <location>
        <begin position="435"/>
        <end position="448"/>
    </location>
</feature>
<feature type="compositionally biased region" description="Acidic residues" evidence="1">
    <location>
        <begin position="399"/>
        <end position="410"/>
    </location>
</feature>
<feature type="region of interest" description="Disordered" evidence="1">
    <location>
        <begin position="431"/>
        <end position="501"/>
    </location>
</feature>
<feature type="compositionally biased region" description="Basic and acidic residues" evidence="1">
    <location>
        <begin position="449"/>
        <end position="460"/>
    </location>
</feature>
<accession>A0AAD7I8V9</accession>
<dbReference type="EMBL" id="JARKIB010000115">
    <property type="protein sequence ID" value="KAJ7737698.1"/>
    <property type="molecule type" value="Genomic_DNA"/>
</dbReference>
<evidence type="ECO:0000313" key="3">
    <source>
        <dbReference type="Proteomes" id="UP001215598"/>
    </source>
</evidence>
<protein>
    <submittedName>
        <fullName evidence="2">Uncharacterized protein</fullName>
    </submittedName>
</protein>
<keyword evidence="3" id="KW-1185">Reference proteome</keyword>
<feature type="compositionally biased region" description="Low complexity" evidence="1">
    <location>
        <begin position="148"/>
        <end position="168"/>
    </location>
</feature>
<proteinExistence type="predicted"/>
<feature type="region of interest" description="Disordered" evidence="1">
    <location>
        <begin position="1"/>
        <end position="232"/>
    </location>
</feature>
<feature type="region of interest" description="Disordered" evidence="1">
    <location>
        <begin position="525"/>
        <end position="555"/>
    </location>
</feature>
<sequence>MASQPQAGSRKLITYSHKRSRSRPATVSAASSPLPELDDPDQYTSHAELSRRLLKRARRSSNPEVFSSKKFKTSGVTPAGSPMQYETPHPSLLTEEQKFRLNSSRGVPVHPDQFSPLPVGRRISRTASRNLKENASIRAQKKSKLLDSPFNSRPSSAASSPQKSQPVSLSQISTQHSTHKPFKRTLSDTHYNPNIPQSASTTNSPTHAHSPLRARRPSAPSPPRPNNWLPKEAAPGSFDFKFHSGIAGPFFLSSATNDIDFNRPPSSLSFYGDFGDTESQFFDKVQGVSTPATKKRAQTLGSAVADDDEALDEPDLTITQHIMDVDIPPSAGMKVLPTRERSPWLSDSLISPPASQPWKRPPQENAYTHSPTRDVDMYDEISLGLGLPPNFGPPVSGDRDDEDPDADEPNAGEHDLKDMFDGLALATKNRFLNGRTRSLESPSTTNDPEQPKPKGRDRRGTIRASDFKTTFAPVRRTRSGTVIGPPAPLQRARSLNGPDSAAIGEVSEDEELNGWCADGWVVAAPPSPVISRKRPPRTTDANMGSPDRSDELDTLSKASGLLPSPVLHFKKKGKVVTKDVVMEEEDEDDELLLKPGLNVWE</sequence>
<feature type="compositionally biased region" description="Polar residues" evidence="1">
    <location>
        <begin position="188"/>
        <end position="207"/>
    </location>
</feature>
<organism evidence="2 3">
    <name type="scientific">Mycena metata</name>
    <dbReference type="NCBI Taxonomy" id="1033252"/>
    <lineage>
        <taxon>Eukaryota</taxon>
        <taxon>Fungi</taxon>
        <taxon>Dikarya</taxon>
        <taxon>Basidiomycota</taxon>
        <taxon>Agaricomycotina</taxon>
        <taxon>Agaricomycetes</taxon>
        <taxon>Agaricomycetidae</taxon>
        <taxon>Agaricales</taxon>
        <taxon>Marasmiineae</taxon>
        <taxon>Mycenaceae</taxon>
        <taxon>Mycena</taxon>
    </lineage>
</organism>